<dbReference type="InterPro" id="IPR011006">
    <property type="entry name" value="CheY-like_superfamily"/>
</dbReference>
<protein>
    <submittedName>
        <fullName evidence="10">Response regulator</fullName>
    </submittedName>
</protein>
<feature type="domain" description="Response regulatory" evidence="8">
    <location>
        <begin position="2"/>
        <end position="116"/>
    </location>
</feature>
<feature type="domain" description="OmpR/PhoB-type" evidence="9">
    <location>
        <begin position="126"/>
        <end position="224"/>
    </location>
</feature>
<dbReference type="GO" id="GO:0006355">
    <property type="term" value="P:regulation of DNA-templated transcription"/>
    <property type="evidence" value="ECO:0007669"/>
    <property type="project" value="InterPro"/>
</dbReference>
<keyword evidence="4 7" id="KW-0238">DNA-binding</keyword>
<evidence type="ECO:0000256" key="1">
    <source>
        <dbReference type="ARBA" id="ARBA00022553"/>
    </source>
</evidence>
<feature type="DNA-binding region" description="OmpR/PhoB-type" evidence="7">
    <location>
        <begin position="126"/>
        <end position="224"/>
    </location>
</feature>
<evidence type="ECO:0000259" key="9">
    <source>
        <dbReference type="PROSITE" id="PS51755"/>
    </source>
</evidence>
<keyword evidence="5" id="KW-0804">Transcription</keyword>
<dbReference type="EMBL" id="WHNW01000001">
    <property type="protein sequence ID" value="MPV85293.1"/>
    <property type="molecule type" value="Genomic_DNA"/>
</dbReference>
<evidence type="ECO:0000313" key="10">
    <source>
        <dbReference type="EMBL" id="MPV85293.1"/>
    </source>
</evidence>
<evidence type="ECO:0000256" key="7">
    <source>
        <dbReference type="PROSITE-ProRule" id="PRU01091"/>
    </source>
</evidence>
<evidence type="ECO:0000256" key="6">
    <source>
        <dbReference type="PROSITE-ProRule" id="PRU00169"/>
    </source>
</evidence>
<dbReference type="FunFam" id="3.40.50.2300:FF:000001">
    <property type="entry name" value="DNA-binding response regulator PhoB"/>
    <property type="match status" value="1"/>
</dbReference>
<dbReference type="GO" id="GO:0032993">
    <property type="term" value="C:protein-DNA complex"/>
    <property type="evidence" value="ECO:0007669"/>
    <property type="project" value="TreeGrafter"/>
</dbReference>
<reference evidence="10 11" key="1">
    <citation type="submission" date="2019-10" db="EMBL/GenBank/DDBJ databases">
        <title>Cardiobacteriales fam. a chemoheterotrophic member of the order Cardiobacteriales, and proposal of Cardiobacteriales fam. nov.</title>
        <authorList>
            <person name="Wang C."/>
        </authorList>
    </citation>
    <scope>NUCLEOTIDE SEQUENCE [LARGE SCALE GENOMIC DNA]</scope>
    <source>
        <strain evidence="10 11">ML27</strain>
    </source>
</reference>
<evidence type="ECO:0000256" key="3">
    <source>
        <dbReference type="ARBA" id="ARBA00023015"/>
    </source>
</evidence>
<dbReference type="InParanoid" id="A0A6N7ETM3"/>
<evidence type="ECO:0000259" key="8">
    <source>
        <dbReference type="PROSITE" id="PS50110"/>
    </source>
</evidence>
<dbReference type="Gene3D" id="3.40.50.2300">
    <property type="match status" value="1"/>
</dbReference>
<keyword evidence="11" id="KW-1185">Reference proteome</keyword>
<dbReference type="GO" id="GO:0000156">
    <property type="term" value="F:phosphorelay response regulator activity"/>
    <property type="evidence" value="ECO:0007669"/>
    <property type="project" value="TreeGrafter"/>
</dbReference>
<dbReference type="Gene3D" id="6.10.250.690">
    <property type="match status" value="1"/>
</dbReference>
<dbReference type="AlphaFoldDB" id="A0A6N7ETM3"/>
<dbReference type="PROSITE" id="PS50110">
    <property type="entry name" value="RESPONSE_REGULATORY"/>
    <property type="match status" value="1"/>
</dbReference>
<organism evidence="10 11">
    <name type="scientific">Ostreibacterium oceani</name>
    <dbReference type="NCBI Taxonomy" id="2654998"/>
    <lineage>
        <taxon>Bacteria</taxon>
        <taxon>Pseudomonadati</taxon>
        <taxon>Pseudomonadota</taxon>
        <taxon>Gammaproteobacteria</taxon>
        <taxon>Cardiobacteriales</taxon>
        <taxon>Ostreibacteriaceae</taxon>
        <taxon>Ostreibacterium</taxon>
    </lineage>
</organism>
<dbReference type="Pfam" id="PF00486">
    <property type="entry name" value="Trans_reg_C"/>
    <property type="match status" value="1"/>
</dbReference>
<proteinExistence type="predicted"/>
<dbReference type="SMART" id="SM00448">
    <property type="entry name" value="REC"/>
    <property type="match status" value="1"/>
</dbReference>
<dbReference type="Proteomes" id="UP000471298">
    <property type="component" value="Unassembled WGS sequence"/>
</dbReference>
<comment type="caution">
    <text evidence="10">The sequence shown here is derived from an EMBL/GenBank/DDBJ whole genome shotgun (WGS) entry which is preliminary data.</text>
</comment>
<evidence type="ECO:0000313" key="11">
    <source>
        <dbReference type="Proteomes" id="UP000471298"/>
    </source>
</evidence>
<sequence length="225" mass="24871">MKILIIEDDKPVAENLVKGFSEKGFEADVAHDGISGLAQALSHDYHVIIVDRMLPGLDGLTVIRQLRAQQNETPAIMLTALGEVDDKVEGLEAGSDDYLAKPFVFAELLARVKALAKRNLAAQAQETTLIVGPVVIDKITREVTYQGKSIALQPREFDLLVYMASNAGEVITREMLLKNVWGYEFNPQTNIVDVHISRLRNKLDKSTKKPLIKTLRGVGYVFDAA</sequence>
<keyword evidence="1 6" id="KW-0597">Phosphoprotein</keyword>
<dbReference type="RefSeq" id="WP_152808400.1">
    <property type="nucleotide sequence ID" value="NZ_WHNW01000001.1"/>
</dbReference>
<gene>
    <name evidence="10" type="ORF">GCU85_00915</name>
</gene>
<dbReference type="Gene3D" id="1.10.10.10">
    <property type="entry name" value="Winged helix-like DNA-binding domain superfamily/Winged helix DNA-binding domain"/>
    <property type="match status" value="1"/>
</dbReference>
<dbReference type="SUPFAM" id="SSF52172">
    <property type="entry name" value="CheY-like"/>
    <property type="match status" value="1"/>
</dbReference>
<dbReference type="PANTHER" id="PTHR48111:SF76">
    <property type="entry name" value="TWO-COMPONENT RESPONSE REGULATOR"/>
    <property type="match status" value="1"/>
</dbReference>
<keyword evidence="3" id="KW-0805">Transcription regulation</keyword>
<name>A0A6N7ETM3_9GAMM</name>
<dbReference type="Pfam" id="PF00072">
    <property type="entry name" value="Response_reg"/>
    <property type="match status" value="1"/>
</dbReference>
<dbReference type="GO" id="GO:0000976">
    <property type="term" value="F:transcription cis-regulatory region binding"/>
    <property type="evidence" value="ECO:0007669"/>
    <property type="project" value="TreeGrafter"/>
</dbReference>
<dbReference type="PROSITE" id="PS51755">
    <property type="entry name" value="OMPR_PHOB"/>
    <property type="match status" value="1"/>
</dbReference>
<evidence type="ECO:0000256" key="4">
    <source>
        <dbReference type="ARBA" id="ARBA00023125"/>
    </source>
</evidence>
<feature type="modified residue" description="4-aspartylphosphate" evidence="6">
    <location>
        <position position="51"/>
    </location>
</feature>
<evidence type="ECO:0000256" key="5">
    <source>
        <dbReference type="ARBA" id="ARBA00023163"/>
    </source>
</evidence>
<dbReference type="InterPro" id="IPR001867">
    <property type="entry name" value="OmpR/PhoB-type_DNA-bd"/>
</dbReference>
<dbReference type="GO" id="GO:0005829">
    <property type="term" value="C:cytosol"/>
    <property type="evidence" value="ECO:0007669"/>
    <property type="project" value="TreeGrafter"/>
</dbReference>
<dbReference type="SMART" id="SM00862">
    <property type="entry name" value="Trans_reg_C"/>
    <property type="match status" value="1"/>
</dbReference>
<keyword evidence="2" id="KW-0902">Two-component regulatory system</keyword>
<dbReference type="InterPro" id="IPR036388">
    <property type="entry name" value="WH-like_DNA-bd_sf"/>
</dbReference>
<dbReference type="PANTHER" id="PTHR48111">
    <property type="entry name" value="REGULATOR OF RPOS"/>
    <property type="match status" value="1"/>
</dbReference>
<dbReference type="InterPro" id="IPR001789">
    <property type="entry name" value="Sig_transdc_resp-reg_receiver"/>
</dbReference>
<dbReference type="InterPro" id="IPR039420">
    <property type="entry name" value="WalR-like"/>
</dbReference>
<dbReference type="CDD" id="cd00383">
    <property type="entry name" value="trans_reg_C"/>
    <property type="match status" value="1"/>
</dbReference>
<dbReference type="FunFam" id="1.10.10.10:FF:000005">
    <property type="entry name" value="Two-component system response regulator"/>
    <property type="match status" value="1"/>
</dbReference>
<evidence type="ECO:0000256" key="2">
    <source>
        <dbReference type="ARBA" id="ARBA00023012"/>
    </source>
</evidence>
<dbReference type="CDD" id="cd19935">
    <property type="entry name" value="REC_OmpR_CusR-like"/>
    <property type="match status" value="1"/>
</dbReference>
<accession>A0A6N7ETM3</accession>